<evidence type="ECO:0000256" key="1">
    <source>
        <dbReference type="SAM" id="MobiDB-lite"/>
    </source>
</evidence>
<protein>
    <submittedName>
        <fullName evidence="2">Uncharacterized protein</fullName>
    </submittedName>
</protein>
<reference evidence="3" key="3">
    <citation type="submission" date="2016-02" db="EMBL/GenBank/DDBJ databases">
        <title>Draft genome of pathogenic Streptomyces sp. in Japan.</title>
        <authorList>
            <person name="Tomihama T."/>
            <person name="Ikenaga M."/>
            <person name="Sakai M."/>
            <person name="Okubo T."/>
            <person name="Ikeda S."/>
        </authorList>
    </citation>
    <scope>NUCLEOTIDE SEQUENCE [LARGE SCALE GENOMIC DNA]</scope>
    <source>
        <strain evidence="3">S58</strain>
    </source>
</reference>
<reference evidence="3" key="1">
    <citation type="submission" date="2015-11" db="EMBL/GenBank/DDBJ databases">
        <authorList>
            <consortium name="Cross-ministerial Strategic Innovation Promotion Program (SIP) consortium"/>
            <person name="Tomihama T."/>
            <person name="Ikenaga M."/>
            <person name="Sakai M."/>
            <person name="Okubo T."/>
            <person name="Ikeda S."/>
        </authorList>
    </citation>
    <scope>NUCLEOTIDE SEQUENCE [LARGE SCALE GENOMIC DNA]</scope>
    <source>
        <strain evidence="3">S58</strain>
    </source>
</reference>
<sequence>MAVRRRTQRLDVRPDPAHGGRTTGAQGHGRRMRGPAAARWRLRGGRQDLPGPADRARPHPRGTARADRGLDGAVLRRSLAGGRVRPDAPRRARSGRRGGVAAACRAVGRGALPPREEARPGPARPAGQGAQAGSVHGGRAAAGGGTGLRARGHGGAGEGAEAGGATPPRRRRRPPRPRSRRPAEPEPAGPGPEAPGRPGRVGRVRALPGTAATRSLTDTARPRAGDGGRTGRGGERFAGLGRRGERVRAGAGRARTARPPEPGRTRGGPGTGRGAPLVGRDRTGGGRPPFPGLPVRAGDRPRDPLRGPNKGVGRGGG</sequence>
<organism evidence="2 3">
    <name type="scientific">Streptomyces scabiei</name>
    <dbReference type="NCBI Taxonomy" id="1930"/>
    <lineage>
        <taxon>Bacteria</taxon>
        <taxon>Bacillati</taxon>
        <taxon>Actinomycetota</taxon>
        <taxon>Actinomycetes</taxon>
        <taxon>Kitasatosporales</taxon>
        <taxon>Streptomycetaceae</taxon>
        <taxon>Streptomyces</taxon>
    </lineage>
</organism>
<evidence type="ECO:0000313" key="3">
    <source>
        <dbReference type="Proteomes" id="UP000067448"/>
    </source>
</evidence>
<comment type="caution">
    <text evidence="2">The sequence shown here is derived from an EMBL/GenBank/DDBJ whole genome shotgun (WGS) entry which is preliminary data.</text>
</comment>
<dbReference type="AlphaFoldDB" id="A0A100JMZ7"/>
<feature type="compositionally biased region" description="Low complexity" evidence="1">
    <location>
        <begin position="120"/>
        <end position="139"/>
    </location>
</feature>
<accession>A0A100JMZ7</accession>
<feature type="region of interest" description="Disordered" evidence="1">
    <location>
        <begin position="1"/>
        <end position="317"/>
    </location>
</feature>
<feature type="compositionally biased region" description="Basic and acidic residues" evidence="1">
    <location>
        <begin position="8"/>
        <end position="18"/>
    </location>
</feature>
<evidence type="ECO:0000313" key="2">
    <source>
        <dbReference type="EMBL" id="GAQ62514.1"/>
    </source>
</evidence>
<feature type="compositionally biased region" description="Basic residues" evidence="1">
    <location>
        <begin position="168"/>
        <end position="180"/>
    </location>
</feature>
<reference evidence="2 3" key="2">
    <citation type="journal article" date="2016" name="Genome Announc.">
        <title>Draft Genome Sequences of Streptomyces scabiei S58, Streptomyces turgidiscabies T45, and Streptomyces acidiscabies a10, the Pathogens of Potato Common Scab, Isolated in Japan.</title>
        <authorList>
            <person name="Tomihama T."/>
            <person name="Nishi Y."/>
            <person name="Sakai M."/>
            <person name="Ikenaga M."/>
            <person name="Okubo T."/>
            <person name="Ikeda S."/>
        </authorList>
    </citation>
    <scope>NUCLEOTIDE SEQUENCE [LARGE SCALE GENOMIC DNA]</scope>
    <source>
        <strain evidence="2 3">S58</strain>
    </source>
</reference>
<proteinExistence type="predicted"/>
<feature type="compositionally biased region" description="Gly residues" evidence="1">
    <location>
        <begin position="140"/>
        <end position="162"/>
    </location>
</feature>
<gene>
    <name evidence="2" type="ORF">SsS58_02881</name>
</gene>
<dbReference type="EMBL" id="BCMM01000011">
    <property type="protein sequence ID" value="GAQ62514.1"/>
    <property type="molecule type" value="Genomic_DNA"/>
</dbReference>
<feature type="compositionally biased region" description="Low complexity" evidence="1">
    <location>
        <begin position="99"/>
        <end position="113"/>
    </location>
</feature>
<name>A0A100JMZ7_STRSC</name>
<feature type="compositionally biased region" description="Pro residues" evidence="1">
    <location>
        <begin position="185"/>
        <end position="195"/>
    </location>
</feature>
<dbReference type="Proteomes" id="UP000067448">
    <property type="component" value="Unassembled WGS sequence"/>
</dbReference>